<gene>
    <name evidence="9" type="ORF">EYC80_004222</name>
</gene>
<dbReference type="InterPro" id="IPR000028">
    <property type="entry name" value="Chloroperoxidase"/>
</dbReference>
<sequence>MLPELARGLLVEYLCAIHRENSSLSLKSNLVPSGASIDVSGDKPSAGDYGCVEIANTLALLAFAATEVAAYPKLAAEHAERLAKSQIGKRSTAARGTLHKRTSFDAALQYVNTTGENAFVPPDFDAGDVRGPCPGLNAAANHGYIPHNGVGAIDDFISGTNAAYGMALDLGGFLAIYGAVFDGNLLAWSIGGPTSEASLPLSNLLGLTGQPQGISGSHNKYETDTSPTRPDLYLAGQSFDVEVELFQKYYDALIEGAGADEQYQGLLDFRKDRFNNSITTNPYFFFSPVAGVLVSGAGYNLPVRLMSNKSAEFPEGSLTKRDLMSFFAITGESGNFQYTPGHERIPDNWYKRAIGDEYTIASFLVDVIDFAVQYPPLLDIGGNMGEPNTFSPVDLGNLTKGVFETGSLLEGNNLECFVFQAAQLALPDVAGGTITSIGNAIQPFSDTVVQRLLGLGCPQLEGIDETTLANFPGYSNCKNGCSSY</sequence>
<keyword evidence="2" id="KW-0575">Peroxidase</keyword>
<feature type="domain" description="Heme haloperoxidase family profile" evidence="8">
    <location>
        <begin position="115"/>
        <end position="365"/>
    </location>
</feature>
<evidence type="ECO:0000259" key="8">
    <source>
        <dbReference type="PROSITE" id="PS51405"/>
    </source>
</evidence>
<dbReference type="Proteomes" id="UP000326757">
    <property type="component" value="Unassembled WGS sequence"/>
</dbReference>
<dbReference type="SUPFAM" id="SSF47571">
    <property type="entry name" value="Cloroperoxidase"/>
    <property type="match status" value="1"/>
</dbReference>
<comment type="similarity">
    <text evidence="7">Belongs to the chloroperoxidase family.</text>
</comment>
<dbReference type="EMBL" id="VIGI01000001">
    <property type="protein sequence ID" value="KAB8304894.1"/>
    <property type="molecule type" value="Genomic_DNA"/>
</dbReference>
<keyword evidence="6" id="KW-0408">Iron</keyword>
<evidence type="ECO:0000313" key="10">
    <source>
        <dbReference type="Proteomes" id="UP000326757"/>
    </source>
</evidence>
<evidence type="ECO:0000256" key="5">
    <source>
        <dbReference type="ARBA" id="ARBA00023002"/>
    </source>
</evidence>
<dbReference type="PANTHER" id="PTHR33577">
    <property type="entry name" value="STERIGMATOCYSTIN BIOSYNTHESIS PEROXIDASE STCC-RELATED"/>
    <property type="match status" value="1"/>
</dbReference>
<dbReference type="AlphaFoldDB" id="A0A5N6KM29"/>
<organism evidence="9 10">
    <name type="scientific">Monilinia laxa</name>
    <name type="common">Brown rot fungus</name>
    <name type="synonym">Sclerotinia laxa</name>
    <dbReference type="NCBI Taxonomy" id="61186"/>
    <lineage>
        <taxon>Eukaryota</taxon>
        <taxon>Fungi</taxon>
        <taxon>Dikarya</taxon>
        <taxon>Ascomycota</taxon>
        <taxon>Pezizomycotina</taxon>
        <taxon>Leotiomycetes</taxon>
        <taxon>Helotiales</taxon>
        <taxon>Sclerotiniaceae</taxon>
        <taxon>Monilinia</taxon>
    </lineage>
</organism>
<protein>
    <recommendedName>
        <fullName evidence="8">Heme haloperoxidase family profile domain-containing protein</fullName>
    </recommendedName>
</protein>
<keyword evidence="5" id="KW-0560">Oxidoreductase</keyword>
<dbReference type="PROSITE" id="PS51405">
    <property type="entry name" value="HEME_HALOPEROXIDASE"/>
    <property type="match status" value="1"/>
</dbReference>
<evidence type="ECO:0000256" key="6">
    <source>
        <dbReference type="ARBA" id="ARBA00023004"/>
    </source>
</evidence>
<accession>A0A5N6KM29</accession>
<keyword evidence="3" id="KW-0349">Heme</keyword>
<keyword evidence="10" id="KW-1185">Reference proteome</keyword>
<dbReference type="GO" id="GO:0004601">
    <property type="term" value="F:peroxidase activity"/>
    <property type="evidence" value="ECO:0007669"/>
    <property type="project" value="UniProtKB-KW"/>
</dbReference>
<comment type="caution">
    <text evidence="9">The sequence shown here is derived from an EMBL/GenBank/DDBJ whole genome shotgun (WGS) entry which is preliminary data.</text>
</comment>
<dbReference type="Pfam" id="PF01328">
    <property type="entry name" value="Peroxidase_2"/>
    <property type="match status" value="1"/>
</dbReference>
<dbReference type="OrthoDB" id="407298at2759"/>
<comment type="cofactor">
    <cofactor evidence="1">
        <name>heme b</name>
        <dbReference type="ChEBI" id="CHEBI:60344"/>
    </cofactor>
</comment>
<evidence type="ECO:0000313" key="9">
    <source>
        <dbReference type="EMBL" id="KAB8304894.1"/>
    </source>
</evidence>
<reference evidence="9 10" key="1">
    <citation type="submission" date="2019-06" db="EMBL/GenBank/DDBJ databases">
        <title>Genome Sequence of the Brown Rot Fungal Pathogen Monilinia laxa.</title>
        <authorList>
            <person name="De Miccolis Angelini R.M."/>
            <person name="Landi L."/>
            <person name="Abate D."/>
            <person name="Pollastro S."/>
            <person name="Romanazzi G."/>
            <person name="Faretra F."/>
        </authorList>
    </citation>
    <scope>NUCLEOTIDE SEQUENCE [LARGE SCALE GENOMIC DNA]</scope>
    <source>
        <strain evidence="9 10">Mlax316</strain>
    </source>
</reference>
<dbReference type="InterPro" id="IPR036851">
    <property type="entry name" value="Chloroperoxidase-like_sf"/>
</dbReference>
<dbReference type="PANTHER" id="PTHR33577:SF1">
    <property type="entry name" value="HEME HALOPEROXIDASE FAMILY PROFILE DOMAIN-CONTAINING PROTEIN"/>
    <property type="match status" value="1"/>
</dbReference>
<dbReference type="Gene3D" id="1.10.489.10">
    <property type="entry name" value="Chloroperoxidase-like"/>
    <property type="match status" value="1"/>
</dbReference>
<evidence type="ECO:0000256" key="3">
    <source>
        <dbReference type="ARBA" id="ARBA00022617"/>
    </source>
</evidence>
<keyword evidence="4" id="KW-0479">Metal-binding</keyword>
<evidence type="ECO:0000256" key="7">
    <source>
        <dbReference type="ARBA" id="ARBA00025795"/>
    </source>
</evidence>
<evidence type="ECO:0000256" key="2">
    <source>
        <dbReference type="ARBA" id="ARBA00022559"/>
    </source>
</evidence>
<proteinExistence type="inferred from homology"/>
<evidence type="ECO:0000256" key="4">
    <source>
        <dbReference type="ARBA" id="ARBA00022723"/>
    </source>
</evidence>
<evidence type="ECO:0000256" key="1">
    <source>
        <dbReference type="ARBA" id="ARBA00001970"/>
    </source>
</evidence>
<name>A0A5N6KM29_MONLA</name>
<dbReference type="GO" id="GO:0046872">
    <property type="term" value="F:metal ion binding"/>
    <property type="evidence" value="ECO:0007669"/>
    <property type="project" value="UniProtKB-KW"/>
</dbReference>